<feature type="domain" description="NYN" evidence="1">
    <location>
        <begin position="22"/>
        <end position="148"/>
    </location>
</feature>
<proteinExistence type="predicted"/>
<gene>
    <name evidence="2" type="ORF">SAMN05444004_11050</name>
</gene>
<evidence type="ECO:0000259" key="1">
    <source>
        <dbReference type="Pfam" id="PF01936"/>
    </source>
</evidence>
<protein>
    <submittedName>
        <fullName evidence="2">Uncharacterized conserved protein, LabA/DUF88 family</fullName>
    </submittedName>
</protein>
<dbReference type="EMBL" id="FNPX01000010">
    <property type="protein sequence ID" value="SDZ31259.1"/>
    <property type="molecule type" value="Genomic_DNA"/>
</dbReference>
<name>A0A1H3S261_9RHOB</name>
<keyword evidence="3" id="KW-1185">Reference proteome</keyword>
<dbReference type="STRING" id="1244108.SAMN05444004_11050"/>
<dbReference type="InterPro" id="IPR021139">
    <property type="entry name" value="NYN"/>
</dbReference>
<dbReference type="Proteomes" id="UP000198914">
    <property type="component" value="Unassembled WGS sequence"/>
</dbReference>
<dbReference type="PANTHER" id="PTHR35811">
    <property type="entry name" value="SLR1870 PROTEIN"/>
    <property type="match status" value="1"/>
</dbReference>
<sequence length="250" mass="27164">MQYGPIMTASFPILANSAKTDRVAVFVDGDNISADNADGILRRIKSEGSACMLRIYGNAAKAPAWQARPEFQFIHAGTGKNAADILLCVEAMDLAHRRMFDTAIIASSDGDFRHLAFALRALSIRVVGLGENKAPPSFALACTAFNTLESRKQDAPNKNNMGLTEEVVTGLVHSVIKINSKGGRGITLKVLNDEMKREHGVSLTSLGAKTWRAFLKRYPELFAIDPSVPGDAERSTPMVRFLPEGFALRT</sequence>
<dbReference type="PANTHER" id="PTHR35811:SF1">
    <property type="entry name" value="HTH OST-TYPE DOMAIN-CONTAINING PROTEIN"/>
    <property type="match status" value="1"/>
</dbReference>
<dbReference type="GO" id="GO:0004540">
    <property type="term" value="F:RNA nuclease activity"/>
    <property type="evidence" value="ECO:0007669"/>
    <property type="project" value="InterPro"/>
</dbReference>
<organism evidence="2 3">
    <name type="scientific">Jannaschia faecimaris</name>
    <dbReference type="NCBI Taxonomy" id="1244108"/>
    <lineage>
        <taxon>Bacteria</taxon>
        <taxon>Pseudomonadati</taxon>
        <taxon>Pseudomonadota</taxon>
        <taxon>Alphaproteobacteria</taxon>
        <taxon>Rhodobacterales</taxon>
        <taxon>Roseobacteraceae</taxon>
        <taxon>Jannaschia</taxon>
    </lineage>
</organism>
<dbReference type="Pfam" id="PF01936">
    <property type="entry name" value="NYN"/>
    <property type="match status" value="1"/>
</dbReference>
<dbReference type="OrthoDB" id="9783963at2"/>
<reference evidence="3" key="1">
    <citation type="submission" date="2016-10" db="EMBL/GenBank/DDBJ databases">
        <authorList>
            <person name="Varghese N."/>
            <person name="Submissions S."/>
        </authorList>
    </citation>
    <scope>NUCLEOTIDE SEQUENCE [LARGE SCALE GENOMIC DNA]</scope>
    <source>
        <strain evidence="3">DSM 100420</strain>
    </source>
</reference>
<accession>A0A1H3S261</accession>
<evidence type="ECO:0000313" key="3">
    <source>
        <dbReference type="Proteomes" id="UP000198914"/>
    </source>
</evidence>
<evidence type="ECO:0000313" key="2">
    <source>
        <dbReference type="EMBL" id="SDZ31259.1"/>
    </source>
</evidence>
<dbReference type="CDD" id="cd11297">
    <property type="entry name" value="PIN_LabA-like_N_1"/>
    <property type="match status" value="1"/>
</dbReference>
<dbReference type="Gene3D" id="3.40.50.1010">
    <property type="entry name" value="5'-nuclease"/>
    <property type="match status" value="1"/>
</dbReference>
<dbReference type="AlphaFoldDB" id="A0A1H3S261"/>